<dbReference type="EMBL" id="CP009520">
    <property type="protein sequence ID" value="AKB43546.1"/>
    <property type="molecule type" value="Genomic_DNA"/>
</dbReference>
<keyword evidence="1" id="KW-0472">Membrane</keyword>
<evidence type="ECO:0008006" key="4">
    <source>
        <dbReference type="Google" id="ProtNLM"/>
    </source>
</evidence>
<evidence type="ECO:0000256" key="1">
    <source>
        <dbReference type="SAM" id="Phobius"/>
    </source>
</evidence>
<sequence length="164" mass="18762">MEKPKADVIFREVQDLRNNFFLVSVLYPALLLWYIEIHSLIFGRPVGIKNIPGTYLFALWVVFGLFFPLMFYCTKHITEVRSDGIYVRLVPLNLSSKKIPLYVVEDCKIKVYDPLTGKESDVSQSSKKVSPVVILKLISGERMLLSSRKPEELCSAIKQATAEY</sequence>
<feature type="transmembrane region" description="Helical" evidence="1">
    <location>
        <begin position="54"/>
        <end position="73"/>
    </location>
</feature>
<keyword evidence="3" id="KW-1185">Reference proteome</keyword>
<feature type="transmembrane region" description="Helical" evidence="1">
    <location>
        <begin position="20"/>
        <end position="42"/>
    </location>
</feature>
<reference evidence="2 3" key="1">
    <citation type="submission" date="2014-07" db="EMBL/GenBank/DDBJ databases">
        <title>Methanogenic archaea and the global carbon cycle.</title>
        <authorList>
            <person name="Henriksen J.R."/>
            <person name="Luke J."/>
            <person name="Reinhart S."/>
            <person name="Benedict M.N."/>
            <person name="Youngblut N.D."/>
            <person name="Metcalf M.E."/>
            <person name="Whitaker R.J."/>
            <person name="Metcalf W.W."/>
        </authorList>
    </citation>
    <scope>NUCLEOTIDE SEQUENCE [LARGE SCALE GENOMIC DNA]</scope>
    <source>
        <strain evidence="2 3">Z-761</strain>
    </source>
</reference>
<dbReference type="Proteomes" id="UP000033096">
    <property type="component" value="Chromosome"/>
</dbReference>
<keyword evidence="1" id="KW-0812">Transmembrane</keyword>
<dbReference type="HOGENOM" id="CLU_112305_0_0_2"/>
<keyword evidence="1" id="KW-1133">Transmembrane helix</keyword>
<organism evidence="2 3">
    <name type="scientific">Methanosarcina vacuolata Z-761</name>
    <dbReference type="NCBI Taxonomy" id="1434123"/>
    <lineage>
        <taxon>Archaea</taxon>
        <taxon>Methanobacteriati</taxon>
        <taxon>Methanobacteriota</taxon>
        <taxon>Stenosarchaea group</taxon>
        <taxon>Methanomicrobia</taxon>
        <taxon>Methanosarcinales</taxon>
        <taxon>Methanosarcinaceae</taxon>
        <taxon>Methanosarcina</taxon>
    </lineage>
</organism>
<dbReference type="RefSeq" id="WP_197078847.1">
    <property type="nucleotide sequence ID" value="NZ_CP009520.1"/>
</dbReference>
<dbReference type="AlphaFoldDB" id="A0A0E3LH28"/>
<proteinExistence type="predicted"/>
<dbReference type="GeneID" id="24809697"/>
<dbReference type="KEGG" id="mvc:MSVAZ_1277"/>
<gene>
    <name evidence="2" type="ORF">MSVAZ_1277</name>
</gene>
<dbReference type="InterPro" id="IPR046139">
    <property type="entry name" value="DUF6141"/>
</dbReference>
<dbReference type="Pfam" id="PF19638">
    <property type="entry name" value="DUF6141"/>
    <property type="match status" value="1"/>
</dbReference>
<accession>A0A0E3LH28</accession>
<dbReference type="PATRIC" id="fig|1434123.4.peg.1521"/>
<evidence type="ECO:0000313" key="3">
    <source>
        <dbReference type="Proteomes" id="UP000033096"/>
    </source>
</evidence>
<name>A0A0E3LH28_9EURY</name>
<evidence type="ECO:0000313" key="2">
    <source>
        <dbReference type="EMBL" id="AKB43546.1"/>
    </source>
</evidence>
<protein>
    <recommendedName>
        <fullName evidence="4">DUF304 domain-containing protein</fullName>
    </recommendedName>
</protein>